<dbReference type="GO" id="GO:0008726">
    <property type="term" value="F:alkanesulfonate monooxygenase activity"/>
    <property type="evidence" value="ECO:0007669"/>
    <property type="project" value="TreeGrafter"/>
</dbReference>
<dbReference type="InterPro" id="IPR050172">
    <property type="entry name" value="SsuD_RutA_monooxygenase"/>
</dbReference>
<proteinExistence type="predicted"/>
<dbReference type="EMBL" id="PYGE01000004">
    <property type="protein sequence ID" value="PSL05143.1"/>
    <property type="molecule type" value="Genomic_DNA"/>
</dbReference>
<dbReference type="InterPro" id="IPR036661">
    <property type="entry name" value="Luciferase-like_sf"/>
</dbReference>
<keyword evidence="2" id="KW-0288">FMN</keyword>
<sequence length="305" mass="32254">MVQIGAALPVSGHDITPGAVAAVAETAERMGLGSVWTYERLLRPTEPIPMGGPGGPVMDAPQAWASIYDPIEALSYVAARTERIMLGTSVLAALFQPPVMLARRLATLDQLSGGRLLAGVGQGWMAHEFDAAGVPMSRRGAGFEEQLEVMRAVWGPDPVRYEGRFYRVPECEIGPKPFRAGGPAVLVGAATPPAVERAGRLGLGLCLVAFAWDALRDTVSDFHDAATAAGHDAASLPLTVQVNGAVSAGGPVDDRAPLTGSVEQVADDLVELDRLGVDHVYWAMIDPDEQLEVLGRLRTAYAERV</sequence>
<dbReference type="GO" id="GO:0046306">
    <property type="term" value="P:alkanesulfonate catabolic process"/>
    <property type="evidence" value="ECO:0007669"/>
    <property type="project" value="TreeGrafter"/>
</dbReference>
<keyword evidence="1" id="KW-0285">Flavoprotein</keyword>
<dbReference type="NCBIfam" id="TIGR03619">
    <property type="entry name" value="F420_Rv2161c"/>
    <property type="match status" value="1"/>
</dbReference>
<dbReference type="OrthoDB" id="9781803at2"/>
<dbReference type="SUPFAM" id="SSF51679">
    <property type="entry name" value="Bacterial luciferase-like"/>
    <property type="match status" value="1"/>
</dbReference>
<dbReference type="Proteomes" id="UP000243528">
    <property type="component" value="Unassembled WGS sequence"/>
</dbReference>
<dbReference type="InterPro" id="IPR011251">
    <property type="entry name" value="Luciferase-like_dom"/>
</dbReference>
<dbReference type="Gene3D" id="3.20.20.30">
    <property type="entry name" value="Luciferase-like domain"/>
    <property type="match status" value="1"/>
</dbReference>
<name>A0A2P8E6R1_9ACTN</name>
<dbReference type="PANTHER" id="PTHR42847">
    <property type="entry name" value="ALKANESULFONATE MONOOXYGENASE"/>
    <property type="match status" value="1"/>
</dbReference>
<gene>
    <name evidence="6" type="ORF">CLV30_1045</name>
</gene>
<dbReference type="RefSeq" id="WP_106536422.1">
    <property type="nucleotide sequence ID" value="NZ_ML142899.1"/>
</dbReference>
<evidence type="ECO:0000256" key="4">
    <source>
        <dbReference type="ARBA" id="ARBA00023033"/>
    </source>
</evidence>
<protein>
    <submittedName>
        <fullName evidence="6">Putative F420-dependent oxidoreductase</fullName>
    </submittedName>
</protein>
<dbReference type="InterPro" id="IPR019921">
    <property type="entry name" value="Lucif-like_OxRdtase_Rv2161c"/>
</dbReference>
<accession>A0A2P8E6R1</accession>
<dbReference type="PANTHER" id="PTHR42847:SF4">
    <property type="entry name" value="ALKANESULFONATE MONOOXYGENASE-RELATED"/>
    <property type="match status" value="1"/>
</dbReference>
<reference evidence="6 7" key="1">
    <citation type="submission" date="2018-03" db="EMBL/GenBank/DDBJ databases">
        <title>Genomic Encyclopedia of Archaeal and Bacterial Type Strains, Phase II (KMG-II): from individual species to whole genera.</title>
        <authorList>
            <person name="Goeker M."/>
        </authorList>
    </citation>
    <scope>NUCLEOTIDE SEQUENCE [LARGE SCALE GENOMIC DNA]</scope>
    <source>
        <strain evidence="6 7">DSM 45211</strain>
    </source>
</reference>
<dbReference type="AlphaFoldDB" id="A0A2P8E6R1"/>
<evidence type="ECO:0000313" key="6">
    <source>
        <dbReference type="EMBL" id="PSL05143.1"/>
    </source>
</evidence>
<keyword evidence="4" id="KW-0503">Monooxygenase</keyword>
<evidence type="ECO:0000313" key="7">
    <source>
        <dbReference type="Proteomes" id="UP000243528"/>
    </source>
</evidence>
<comment type="caution">
    <text evidence="6">The sequence shown here is derived from an EMBL/GenBank/DDBJ whole genome shotgun (WGS) entry which is preliminary data.</text>
</comment>
<keyword evidence="7" id="KW-1185">Reference proteome</keyword>
<evidence type="ECO:0000256" key="2">
    <source>
        <dbReference type="ARBA" id="ARBA00022643"/>
    </source>
</evidence>
<keyword evidence="3" id="KW-0560">Oxidoreductase</keyword>
<evidence type="ECO:0000256" key="1">
    <source>
        <dbReference type="ARBA" id="ARBA00022630"/>
    </source>
</evidence>
<dbReference type="Pfam" id="PF00296">
    <property type="entry name" value="Bac_luciferase"/>
    <property type="match status" value="1"/>
</dbReference>
<feature type="domain" description="Luciferase-like" evidence="5">
    <location>
        <begin position="15"/>
        <end position="246"/>
    </location>
</feature>
<organism evidence="6 7">
    <name type="scientific">Haloactinopolyspora alba</name>
    <dbReference type="NCBI Taxonomy" id="648780"/>
    <lineage>
        <taxon>Bacteria</taxon>
        <taxon>Bacillati</taxon>
        <taxon>Actinomycetota</taxon>
        <taxon>Actinomycetes</taxon>
        <taxon>Jiangellales</taxon>
        <taxon>Jiangellaceae</taxon>
        <taxon>Haloactinopolyspora</taxon>
    </lineage>
</organism>
<evidence type="ECO:0000259" key="5">
    <source>
        <dbReference type="Pfam" id="PF00296"/>
    </source>
</evidence>
<evidence type="ECO:0000256" key="3">
    <source>
        <dbReference type="ARBA" id="ARBA00023002"/>
    </source>
</evidence>